<evidence type="ECO:0000313" key="5">
    <source>
        <dbReference type="EMBL" id="QNR24041.1"/>
    </source>
</evidence>
<proteinExistence type="inferred from homology"/>
<keyword evidence="2" id="KW-0540">Nuclease</keyword>
<sequence length="1356" mass="144942">MRRFTPLIIGILLIFNLSAQNVAYYNSINTSATGSSLETALTNLITTTHTTNISYSTAFQLLKDANEDPNNTANVILIYSGLSDPKTNSYGGGGTGTASTGWTREHIFPKSLANPSLGTTGSGADAHNLAPCTNSINGSRGNKRYESGSGSYGSVSSTGFYPGDDWRGDVARAIFYMDLRYSSQCEASDVATMTLLLQWNAIDPVSALEDQRNDEVYQAQGNRNPFIDNPIFATRIWGGPTAQDRFTNAIADPQNFSLTAAASSISFSATANSSSDDVLLAFTSANGSFGAPSGSLSAGSSISGGGTVLYKGPAANIPDHTGLNSGTVYKYKLWSVGSSNTYSTGIEKSISTTGGSLISLYQNSFEGTASDTWNYTANPTAYNLNDDIWDVVSSNGGVANASDGNQFWGIRDLNNSNGGGNFYHILEFQTIDISAQSNVELSFDYYAEAFESSDLLEYELLYDNVSQGVVTLFQGATGGISSGGWQSISLSIPDAVNQIQLRLRAKQDGGSDFGGFDHIVLESALTAPQLAVTAYSPTAAQVQLTANSNGDSILLVYGEGANLNFGTASGLYSVGQSFQGIAEVAYFGPAANLAPITRLNEGAHYSFAAYSFDGNSYSSPVSAALSLPDAEGSGSAQLYFQGFEGDASDNWTLNSGNGAISSDLGALDYPPNERILSGSNSWQVNNSSQSLVLARVNTSSADSLSLVINLSSTALTSGNGADGADYIKIYLDINGGGFGASPDLTINGNNNAKWGYGSYSSGSGSNTSSGQIISSSGQNLSYSPAGGGYREADAYHQIIFGLKSVSSLAIKIEASNNSTNEVWSIDDISLSRHSNALVWNGSIWKNNEAPSSSTQNRNLIIYPGEDAEIDGLAQVNSLDLRSNAVLLVASNGKLSLNTIVSAAGSLILEADNLGTGSYVGPSVYLNLQYYIDRAGWQPIAFPFSDARFKDIEWSNGAKLNYAATAGSSTCDSCNLFYYDPDLNNGQNIGTNGSTAYGTWIGVHDSNAIVSQDKGYYLFVGPPNFGTVPLIISLSGTTRSANQSMNTQDGNGGWNLLPNPFPTALDWSAKSDFNSEGFDQSYWIYNGSAYAAYVNGTGVNNANGYIPAGQAFFVHSSHAQTGAGMNTRSFGLGQSMRAANNRGRHKMNEEKAIRLGLRIDTNFFSEIALRYQLGAEDDYNASEDALLAGGLDEQSFYFQLDADKALIIRHDAPLEGFKLYPLQLGSKALAQGYIQLKDAPEDYFYYFLDANNNLIDIQPEQELEAQSLGQGLQLVVSKHRLSEVHFKEVFWYLDAGDIYLNSFKEWKSIRVLNVQGQVIYETEEYSPQALLALKEHAGVLLLQIEYPNEEKLLKLMR</sequence>
<dbReference type="GO" id="GO:0016787">
    <property type="term" value="F:hydrolase activity"/>
    <property type="evidence" value="ECO:0007669"/>
    <property type="project" value="UniProtKB-KW"/>
</dbReference>
<comment type="similarity">
    <text evidence="1">Belongs to the EndA/NucM nuclease family.</text>
</comment>
<dbReference type="SUPFAM" id="SSF54060">
    <property type="entry name" value="His-Me finger endonucleases"/>
    <property type="match status" value="1"/>
</dbReference>
<dbReference type="Pfam" id="PF04231">
    <property type="entry name" value="Endonuclease_1"/>
    <property type="match status" value="1"/>
</dbReference>
<evidence type="ECO:0000313" key="6">
    <source>
        <dbReference type="Proteomes" id="UP000516305"/>
    </source>
</evidence>
<gene>
    <name evidence="5" type="ORF">H4K34_16965</name>
</gene>
<dbReference type="GO" id="GO:0004519">
    <property type="term" value="F:endonuclease activity"/>
    <property type="evidence" value="ECO:0007669"/>
    <property type="project" value="UniProtKB-KW"/>
</dbReference>
<evidence type="ECO:0000256" key="3">
    <source>
        <dbReference type="ARBA" id="ARBA00022801"/>
    </source>
</evidence>
<reference evidence="5 6" key="1">
    <citation type="submission" date="2020-08" db="EMBL/GenBank/DDBJ databases">
        <title>Croceimicrobium hydrocarbonivorans gen. nov., sp. nov., a novel marine bacterium isolated from a bacterial consortium that degrades polyethylene terephthalate.</title>
        <authorList>
            <person name="Liu R."/>
        </authorList>
    </citation>
    <scope>NUCLEOTIDE SEQUENCE [LARGE SCALE GENOMIC DNA]</scope>
    <source>
        <strain evidence="5 6">A20-9</strain>
    </source>
</reference>
<protein>
    <submittedName>
        <fullName evidence="5">Endonuclease</fullName>
    </submittedName>
</protein>
<dbReference type="PANTHER" id="PTHR33607">
    <property type="entry name" value="ENDONUCLEASE-1"/>
    <property type="match status" value="1"/>
</dbReference>
<keyword evidence="6" id="KW-1185">Reference proteome</keyword>
<evidence type="ECO:0000256" key="4">
    <source>
        <dbReference type="SAM" id="MobiDB-lite"/>
    </source>
</evidence>
<accession>A0A7H0VE93</accession>
<dbReference type="KEGG" id="chyd:H4K34_16965"/>
<dbReference type="Proteomes" id="UP000516305">
    <property type="component" value="Chromosome"/>
</dbReference>
<organism evidence="5 6">
    <name type="scientific">Croceimicrobium hydrocarbonivorans</name>
    <dbReference type="NCBI Taxonomy" id="2761580"/>
    <lineage>
        <taxon>Bacteria</taxon>
        <taxon>Pseudomonadati</taxon>
        <taxon>Bacteroidota</taxon>
        <taxon>Flavobacteriia</taxon>
        <taxon>Flavobacteriales</taxon>
        <taxon>Owenweeksiaceae</taxon>
        <taxon>Croceimicrobium</taxon>
    </lineage>
</organism>
<feature type="region of interest" description="Disordered" evidence="4">
    <location>
        <begin position="131"/>
        <end position="151"/>
    </location>
</feature>
<keyword evidence="5" id="KW-0255">Endonuclease</keyword>
<dbReference type="PANTHER" id="PTHR33607:SF2">
    <property type="entry name" value="ENDONUCLEASE-1"/>
    <property type="match status" value="1"/>
</dbReference>
<name>A0A7H0VE93_9FLAO</name>
<keyword evidence="3" id="KW-0378">Hydrolase</keyword>
<evidence type="ECO:0000256" key="2">
    <source>
        <dbReference type="ARBA" id="ARBA00022722"/>
    </source>
</evidence>
<feature type="compositionally biased region" description="Polar residues" evidence="4">
    <location>
        <begin position="131"/>
        <end position="140"/>
    </location>
</feature>
<dbReference type="InterPro" id="IPR007346">
    <property type="entry name" value="Endonuclease-I"/>
</dbReference>
<evidence type="ECO:0000256" key="1">
    <source>
        <dbReference type="ARBA" id="ARBA00006429"/>
    </source>
</evidence>
<dbReference type="InterPro" id="IPR044925">
    <property type="entry name" value="His-Me_finger_sf"/>
</dbReference>
<dbReference type="RefSeq" id="WP_210758574.1">
    <property type="nucleotide sequence ID" value="NZ_CP060139.1"/>
</dbReference>
<dbReference type="EMBL" id="CP060139">
    <property type="protein sequence ID" value="QNR24041.1"/>
    <property type="molecule type" value="Genomic_DNA"/>
</dbReference>